<name>A0A9P9BNP5_9PEZI</name>
<dbReference type="PROSITE" id="PS51762">
    <property type="entry name" value="GH16_2"/>
    <property type="match status" value="1"/>
</dbReference>
<reference evidence="4" key="1">
    <citation type="journal article" date="2021" name="Nat. Commun.">
        <title>Genetic determinants of endophytism in the Arabidopsis root mycobiome.</title>
        <authorList>
            <person name="Mesny F."/>
            <person name="Miyauchi S."/>
            <person name="Thiergart T."/>
            <person name="Pickel B."/>
            <person name="Atanasova L."/>
            <person name="Karlsson M."/>
            <person name="Huettel B."/>
            <person name="Barry K.W."/>
            <person name="Haridas S."/>
            <person name="Chen C."/>
            <person name="Bauer D."/>
            <person name="Andreopoulos W."/>
            <person name="Pangilinan J."/>
            <person name="LaButti K."/>
            <person name="Riley R."/>
            <person name="Lipzen A."/>
            <person name="Clum A."/>
            <person name="Drula E."/>
            <person name="Henrissat B."/>
            <person name="Kohler A."/>
            <person name="Grigoriev I.V."/>
            <person name="Martin F.M."/>
            <person name="Hacquard S."/>
        </authorList>
    </citation>
    <scope>NUCLEOTIDE SEQUENCE</scope>
    <source>
        <strain evidence="4">MPI-CAGE-CH-0230</strain>
    </source>
</reference>
<dbReference type="RefSeq" id="XP_046013121.1">
    <property type="nucleotide sequence ID" value="XM_046151674.1"/>
</dbReference>
<proteinExistence type="inferred from homology"/>
<dbReference type="SUPFAM" id="SSF49899">
    <property type="entry name" value="Concanavalin A-like lectins/glucanases"/>
    <property type="match status" value="1"/>
</dbReference>
<dbReference type="Gene3D" id="2.60.120.200">
    <property type="match status" value="1"/>
</dbReference>
<organism evidence="4 5">
    <name type="scientific">Microdochium trichocladiopsis</name>
    <dbReference type="NCBI Taxonomy" id="1682393"/>
    <lineage>
        <taxon>Eukaryota</taxon>
        <taxon>Fungi</taxon>
        <taxon>Dikarya</taxon>
        <taxon>Ascomycota</taxon>
        <taxon>Pezizomycotina</taxon>
        <taxon>Sordariomycetes</taxon>
        <taxon>Xylariomycetidae</taxon>
        <taxon>Xylariales</taxon>
        <taxon>Microdochiaceae</taxon>
        <taxon>Microdochium</taxon>
    </lineage>
</organism>
<feature type="region of interest" description="Disordered" evidence="2">
    <location>
        <begin position="1"/>
        <end position="30"/>
    </location>
</feature>
<evidence type="ECO:0000313" key="5">
    <source>
        <dbReference type="Proteomes" id="UP000756346"/>
    </source>
</evidence>
<dbReference type="GO" id="GO:0004553">
    <property type="term" value="F:hydrolase activity, hydrolyzing O-glycosyl compounds"/>
    <property type="evidence" value="ECO:0007669"/>
    <property type="project" value="InterPro"/>
</dbReference>
<dbReference type="AlphaFoldDB" id="A0A9P9BNP5"/>
<dbReference type="PANTHER" id="PTHR10963:SF55">
    <property type="entry name" value="GLYCOSIDE HYDROLASE FAMILY 16 PROTEIN"/>
    <property type="match status" value="1"/>
</dbReference>
<keyword evidence="5" id="KW-1185">Reference proteome</keyword>
<dbReference type="EMBL" id="JAGTJQ010000005">
    <property type="protein sequence ID" value="KAH7031441.1"/>
    <property type="molecule type" value="Genomic_DNA"/>
</dbReference>
<dbReference type="InterPro" id="IPR013320">
    <property type="entry name" value="ConA-like_dom_sf"/>
</dbReference>
<dbReference type="PANTHER" id="PTHR10963">
    <property type="entry name" value="GLYCOSYL HYDROLASE-RELATED"/>
    <property type="match status" value="1"/>
</dbReference>
<feature type="domain" description="GH16" evidence="3">
    <location>
        <begin position="104"/>
        <end position="433"/>
    </location>
</feature>
<dbReference type="Proteomes" id="UP000756346">
    <property type="component" value="Unassembled WGS sequence"/>
</dbReference>
<evidence type="ECO:0000259" key="3">
    <source>
        <dbReference type="PROSITE" id="PS51762"/>
    </source>
</evidence>
<gene>
    <name evidence="4" type="ORF">B0I36DRAFT_289515</name>
</gene>
<evidence type="ECO:0000256" key="2">
    <source>
        <dbReference type="SAM" id="MobiDB-lite"/>
    </source>
</evidence>
<dbReference type="GO" id="GO:0005975">
    <property type="term" value="P:carbohydrate metabolic process"/>
    <property type="evidence" value="ECO:0007669"/>
    <property type="project" value="InterPro"/>
</dbReference>
<evidence type="ECO:0000313" key="4">
    <source>
        <dbReference type="EMBL" id="KAH7031441.1"/>
    </source>
</evidence>
<sequence length="462" mass="51421">MKKHAFLSRDPASAHRSWQGSRPASFGGASSYASSVFEKDFAARKGVSEKPVEKPRKRFRSSKLTGDYEKPWLKNKDPREKLDKVFFYGLSLIGAGIGAYICWDRWNSVGNQNYCLAWEDDFSGGINKDSWNYEVQIDGFGTGSFDWTTTDPRNAYTDANGLHIVPTLTTEDIGISNNQLIHGYTLNLTSGGGDGTCTGTSNSACSIASNYTLNSVIPPIRSARLNTKGKHMLRYGKVEVTAKLPAGDWLWPAIWMMPQDNAYGDWPASGEIDIMEARGNSQYVFRNGGRDTVSGVLHWGPTAELDRFVETSNGLYMRRKDFTQDYHTFGLEWTKDFIFTYYDNVLKQTLYVPFGSKLGDMYSRGRYAQIANPNGYGAPNNPWSSSSNPNAPFDQAFYLILNVAVGGTNGFFPDGYAGKPWVDKLNNSASAFWNASSAWKPTWGDADSRGMTVKSVKMWNTC</sequence>
<protein>
    <submittedName>
        <fullName evidence="4">Gram-negative bacteria binding protein</fullName>
    </submittedName>
</protein>
<dbReference type="InterPro" id="IPR050546">
    <property type="entry name" value="Glycosyl_Hydrlase_16"/>
</dbReference>
<dbReference type="Pfam" id="PF00722">
    <property type="entry name" value="Glyco_hydro_16"/>
    <property type="match status" value="1"/>
</dbReference>
<comment type="caution">
    <text evidence="4">The sequence shown here is derived from an EMBL/GenBank/DDBJ whole genome shotgun (WGS) entry which is preliminary data.</text>
</comment>
<comment type="similarity">
    <text evidence="1">Belongs to the glycosyl hydrolase 16 family.</text>
</comment>
<accession>A0A9P9BNP5</accession>
<evidence type="ECO:0000256" key="1">
    <source>
        <dbReference type="ARBA" id="ARBA00006865"/>
    </source>
</evidence>
<dbReference type="OrthoDB" id="4781at2759"/>
<dbReference type="GeneID" id="70181220"/>
<dbReference type="InterPro" id="IPR000757">
    <property type="entry name" value="Beta-glucanase-like"/>
</dbReference>